<proteinExistence type="predicted"/>
<dbReference type="InterPro" id="IPR052513">
    <property type="entry name" value="Thioester_dehydratase-like"/>
</dbReference>
<dbReference type="OrthoDB" id="8963338at2"/>
<dbReference type="InterPro" id="IPR012340">
    <property type="entry name" value="NA-bd_OB-fold"/>
</dbReference>
<dbReference type="SUPFAM" id="SSF50249">
    <property type="entry name" value="Nucleic acid-binding proteins"/>
    <property type="match status" value="1"/>
</dbReference>
<dbReference type="EMBL" id="AP012057">
    <property type="protein sequence ID" value="BAN02021.1"/>
    <property type="molecule type" value="Genomic_DNA"/>
</dbReference>
<evidence type="ECO:0000313" key="3">
    <source>
        <dbReference type="Proteomes" id="UP000011863"/>
    </source>
</evidence>
<feature type="domain" description="ChsH2 C-terminal OB-fold" evidence="1">
    <location>
        <begin position="54"/>
        <end position="112"/>
    </location>
</feature>
<dbReference type="PANTHER" id="PTHR34075:SF5">
    <property type="entry name" value="BLR3430 PROTEIN"/>
    <property type="match status" value="1"/>
</dbReference>
<evidence type="ECO:0000313" key="2">
    <source>
        <dbReference type="EMBL" id="BAN02021.1"/>
    </source>
</evidence>
<organism evidence="2 3">
    <name type="scientific">Ilumatobacter coccineus (strain NBRC 103263 / KCTC 29153 / YM16-304)</name>
    <dbReference type="NCBI Taxonomy" id="1313172"/>
    <lineage>
        <taxon>Bacteria</taxon>
        <taxon>Bacillati</taxon>
        <taxon>Actinomycetota</taxon>
        <taxon>Acidimicrobiia</taxon>
        <taxon>Acidimicrobiales</taxon>
        <taxon>Ilumatobacteraceae</taxon>
        <taxon>Ilumatobacter</taxon>
    </lineage>
</organism>
<keyword evidence="3" id="KW-1185">Reference proteome</keyword>
<gene>
    <name evidence="2" type="ORF">YM304_17070</name>
</gene>
<reference evidence="2 3" key="1">
    <citation type="journal article" date="2013" name="Int. J. Syst. Evol. Microbiol.">
        <title>Ilumatobacter nonamiense sp. nov. and Ilumatobacter coccineum sp. nov., isolated from seashore sand.</title>
        <authorList>
            <person name="Matsumoto A."/>
            <person name="Kasai H."/>
            <person name="Matsuo Y."/>
            <person name="Shizuri Y."/>
            <person name="Ichikawa N."/>
            <person name="Fujita N."/>
            <person name="Omura S."/>
            <person name="Takahashi Y."/>
        </authorList>
    </citation>
    <scope>NUCLEOTIDE SEQUENCE [LARGE SCALE GENOMIC DNA]</scope>
    <source>
        <strain evidence="3">NBRC 103263 / KCTC 29153 / YM16-304</strain>
    </source>
</reference>
<dbReference type="InterPro" id="IPR002878">
    <property type="entry name" value="ChsH2_C"/>
</dbReference>
<dbReference type="RefSeq" id="WP_015441268.1">
    <property type="nucleotide sequence ID" value="NC_020520.1"/>
</dbReference>
<dbReference type="KEGG" id="aym:YM304_17070"/>
<evidence type="ECO:0000259" key="1">
    <source>
        <dbReference type="Pfam" id="PF01796"/>
    </source>
</evidence>
<dbReference type="Pfam" id="PF01796">
    <property type="entry name" value="OB_ChsH2_C"/>
    <property type="match status" value="1"/>
</dbReference>
<dbReference type="Proteomes" id="UP000011863">
    <property type="component" value="Chromosome"/>
</dbReference>
<name>A0A6C7E678_ILUCY</name>
<sequence>MTTARQPGLYDPGETPPQLRASRCGACETVAFPAMTIGCEVCGAPAERLAASPIAAAGVLYSVATVHLHHGKDIEAPFTMAEIELDDGPLIRATLRDVVDVASIGQRVHAEWFTTGVDDDGNDVVEPRFVVSESMETAGTAS</sequence>
<protein>
    <recommendedName>
        <fullName evidence="1">ChsH2 C-terminal OB-fold domain-containing protein</fullName>
    </recommendedName>
</protein>
<dbReference type="PANTHER" id="PTHR34075">
    <property type="entry name" value="BLR3430 PROTEIN"/>
    <property type="match status" value="1"/>
</dbReference>
<dbReference type="AlphaFoldDB" id="A0A6C7E678"/>
<accession>A0A6C7E678</accession>